<evidence type="ECO:0000313" key="10">
    <source>
        <dbReference type="Proteomes" id="UP000179001"/>
    </source>
</evidence>
<feature type="domain" description="RecJ OB" evidence="8">
    <location>
        <begin position="462"/>
        <end position="571"/>
    </location>
</feature>
<evidence type="ECO:0000313" key="9">
    <source>
        <dbReference type="EMBL" id="OGF31738.1"/>
    </source>
</evidence>
<dbReference type="InterPro" id="IPR004610">
    <property type="entry name" value="RecJ"/>
</dbReference>
<dbReference type="InterPro" id="IPR038763">
    <property type="entry name" value="DHH_sf"/>
</dbReference>
<keyword evidence="4" id="KW-0378">Hydrolase</keyword>
<dbReference type="Pfam" id="PF02272">
    <property type="entry name" value="DHHA1"/>
    <property type="match status" value="1"/>
</dbReference>
<dbReference type="GO" id="GO:0008409">
    <property type="term" value="F:5'-3' exonuclease activity"/>
    <property type="evidence" value="ECO:0007669"/>
    <property type="project" value="InterPro"/>
</dbReference>
<evidence type="ECO:0000259" key="7">
    <source>
        <dbReference type="Pfam" id="PF02272"/>
    </source>
</evidence>
<keyword evidence="3" id="KW-0540">Nuclease</keyword>
<dbReference type="Gene3D" id="3.90.1640.30">
    <property type="match status" value="1"/>
</dbReference>
<reference evidence="9 10" key="1">
    <citation type="journal article" date="2016" name="Nat. Commun.">
        <title>Thousands of microbial genomes shed light on interconnected biogeochemical processes in an aquifer system.</title>
        <authorList>
            <person name="Anantharaman K."/>
            <person name="Brown C.T."/>
            <person name="Hug L.A."/>
            <person name="Sharon I."/>
            <person name="Castelle C.J."/>
            <person name="Probst A.J."/>
            <person name="Thomas B.C."/>
            <person name="Singh A."/>
            <person name="Wilkins M.J."/>
            <person name="Karaoz U."/>
            <person name="Brodie E.L."/>
            <person name="Williams K.H."/>
            <person name="Hubbard S.S."/>
            <person name="Banfield J.F."/>
        </authorList>
    </citation>
    <scope>NUCLEOTIDE SEQUENCE [LARGE SCALE GENOMIC DNA]</scope>
</reference>
<dbReference type="InterPro" id="IPR001667">
    <property type="entry name" value="DDH_dom"/>
</dbReference>
<dbReference type="InterPro" id="IPR003156">
    <property type="entry name" value="DHHA1_dom"/>
</dbReference>
<sequence length="575" mass="64053">MVEKNWMLKPEPPEDFQQKFSQYHPLIQGLLYNRNLHKPNEIECFLFPEFDKLHDPFLFNHMKKAVDRILQAINSGEKIIIHGDYDADGVTSSSILFKTLQALGAEVDVFIPHREDDGYGINIKNINQFVSKYKLLITVDCGITNVAEVQLATENGLEVIVTDHHEAPAILPNAFAIINPKVKGEKYPFEHLCAAGVAYKLSVALIESIDKETNELNKWGGKKGFLKWLLDIVAIGTVSDMMPLIDENRILVRYGLIVLKQTRRPGLIKLLEIAGIDLAKLSATTIGYQIGPRLNAAGRLKHAEVAFKLLTTDDFDEANLLATELQATNVDRQKITEDAIKQAKTIIESQSTQKIYFIYNESWNPGVIGLIAGKISNEYCRPVMAMTKVGEQIVGSGRSIESFNITEVLYQAEKLLSRFGGHAQACGFTISKAEHLSEFQKIILDKADAMIKIEDLKPIISIDSTAKLADFNLDLMKKIEAFAPFGEGNPKPLFLIKQLEITAIDKIGNGEKHLRLMAKQGTSLHAEKFLAFGMADSWGEVLCPGDVIEVVVELGVNVWNGVESVEARIVDLKKN</sequence>
<evidence type="ECO:0000256" key="4">
    <source>
        <dbReference type="ARBA" id="ARBA00022801"/>
    </source>
</evidence>
<keyword evidence="5 9" id="KW-0269">Exonuclease</keyword>
<gene>
    <name evidence="9" type="ORF">A2478_04605</name>
</gene>
<evidence type="ECO:0000256" key="3">
    <source>
        <dbReference type="ARBA" id="ARBA00022722"/>
    </source>
</evidence>
<dbReference type="InterPro" id="IPR041122">
    <property type="entry name" value="RecJ_OB"/>
</dbReference>
<dbReference type="EMBL" id="MFGJ01000007">
    <property type="protein sequence ID" value="OGF31738.1"/>
    <property type="molecule type" value="Genomic_DNA"/>
</dbReference>
<evidence type="ECO:0000256" key="5">
    <source>
        <dbReference type="ARBA" id="ARBA00022839"/>
    </source>
</evidence>
<dbReference type="Pfam" id="PF17768">
    <property type="entry name" value="RecJ_OB"/>
    <property type="match status" value="1"/>
</dbReference>
<proteinExistence type="inferred from homology"/>
<feature type="domain" description="DDH" evidence="6">
    <location>
        <begin position="78"/>
        <end position="236"/>
    </location>
</feature>
<evidence type="ECO:0000259" key="8">
    <source>
        <dbReference type="Pfam" id="PF17768"/>
    </source>
</evidence>
<dbReference type="Proteomes" id="UP000179001">
    <property type="component" value="Unassembled WGS sequence"/>
</dbReference>
<dbReference type="STRING" id="1798002.A2478_04605"/>
<dbReference type="SUPFAM" id="SSF64182">
    <property type="entry name" value="DHH phosphoesterases"/>
    <property type="match status" value="1"/>
</dbReference>
<evidence type="ECO:0000259" key="6">
    <source>
        <dbReference type="Pfam" id="PF01368"/>
    </source>
</evidence>
<dbReference type="Pfam" id="PF01368">
    <property type="entry name" value="DHH"/>
    <property type="match status" value="1"/>
</dbReference>
<evidence type="ECO:0000256" key="1">
    <source>
        <dbReference type="ARBA" id="ARBA00005915"/>
    </source>
</evidence>
<dbReference type="NCBIfam" id="TIGR00644">
    <property type="entry name" value="recJ"/>
    <property type="match status" value="1"/>
</dbReference>
<organism evidence="9 10">
    <name type="scientific">Candidatus Falkowbacteria bacterium RIFOXYC2_FULL_36_12</name>
    <dbReference type="NCBI Taxonomy" id="1798002"/>
    <lineage>
        <taxon>Bacteria</taxon>
        <taxon>Candidatus Falkowiibacteriota</taxon>
    </lineage>
</organism>
<comment type="caution">
    <text evidence="9">The sequence shown here is derived from an EMBL/GenBank/DDBJ whole genome shotgun (WGS) entry which is preliminary data.</text>
</comment>
<comment type="similarity">
    <text evidence="1">Belongs to the RecJ family.</text>
</comment>
<dbReference type="PANTHER" id="PTHR30255">
    <property type="entry name" value="SINGLE-STRANDED-DNA-SPECIFIC EXONUCLEASE RECJ"/>
    <property type="match status" value="1"/>
</dbReference>
<dbReference type="PANTHER" id="PTHR30255:SF2">
    <property type="entry name" value="SINGLE-STRANDED-DNA-SPECIFIC EXONUCLEASE RECJ"/>
    <property type="match status" value="1"/>
</dbReference>
<name>A0A1F5SYE1_9BACT</name>
<dbReference type="AlphaFoldDB" id="A0A1F5SYE1"/>
<dbReference type="GO" id="GO:0003676">
    <property type="term" value="F:nucleic acid binding"/>
    <property type="evidence" value="ECO:0007669"/>
    <property type="project" value="InterPro"/>
</dbReference>
<feature type="domain" description="DHHA1" evidence="7">
    <location>
        <begin position="358"/>
        <end position="445"/>
    </location>
</feature>
<accession>A0A1F5SYE1</accession>
<evidence type="ECO:0000256" key="2">
    <source>
        <dbReference type="ARBA" id="ARBA00019841"/>
    </source>
</evidence>
<dbReference type="InterPro" id="IPR051673">
    <property type="entry name" value="SSDNA_exonuclease_RecJ"/>
</dbReference>
<dbReference type="GO" id="GO:0006281">
    <property type="term" value="P:DNA repair"/>
    <property type="evidence" value="ECO:0007669"/>
    <property type="project" value="InterPro"/>
</dbReference>
<dbReference type="GO" id="GO:0006310">
    <property type="term" value="P:DNA recombination"/>
    <property type="evidence" value="ECO:0007669"/>
    <property type="project" value="InterPro"/>
</dbReference>
<protein>
    <recommendedName>
        <fullName evidence="2">Single-stranded-DNA-specific exonuclease RecJ</fullName>
    </recommendedName>
</protein>
<dbReference type="Gene3D" id="3.10.310.30">
    <property type="match status" value="1"/>
</dbReference>